<sequence>MAEILLSKSNHWKKASINAALRGISFTAPPKVYIALYTSNPTDADTGQEVTGGGYARREIVFGEPLIAERRAGTQNTADVVFPTATADWGLITHIGIRDAVTGGNLWYHGAIKTPRPALTNDLIRYLAGQLKIDEA</sequence>
<dbReference type="RefSeq" id="WP_123062421.1">
    <property type="nucleotide sequence ID" value="NZ_RIAS01000001.1"/>
</dbReference>
<proteinExistence type="predicted"/>
<dbReference type="OrthoDB" id="6171543at2"/>
<accession>A0A5M9WLQ9</accession>
<dbReference type="Pfam" id="PF23140">
    <property type="entry name" value="Gp80"/>
    <property type="match status" value="1"/>
</dbReference>
<dbReference type="AlphaFoldDB" id="A0A5M9WLQ9"/>
<gene>
    <name evidence="1" type="ORF">EC604_01415</name>
</gene>
<evidence type="ECO:0000313" key="1">
    <source>
        <dbReference type="EMBL" id="KAA8782506.1"/>
    </source>
</evidence>
<comment type="caution">
    <text evidence="1">The sequence shown here is derived from an EMBL/GenBank/DDBJ whole genome shotgun (WGS) entry which is preliminary data.</text>
</comment>
<organism evidence="1 2">
    <name type="scientific">Paenibacillus amylolyticus</name>
    <dbReference type="NCBI Taxonomy" id="1451"/>
    <lineage>
        <taxon>Bacteria</taxon>
        <taxon>Bacillati</taxon>
        <taxon>Bacillota</taxon>
        <taxon>Bacilli</taxon>
        <taxon>Bacillales</taxon>
        <taxon>Paenibacillaceae</taxon>
        <taxon>Paenibacillus</taxon>
    </lineage>
</organism>
<dbReference type="EMBL" id="RIAS01000001">
    <property type="protein sequence ID" value="KAA8782506.1"/>
    <property type="molecule type" value="Genomic_DNA"/>
</dbReference>
<dbReference type="Proteomes" id="UP000323664">
    <property type="component" value="Unassembled WGS sequence"/>
</dbReference>
<reference evidence="1 2" key="1">
    <citation type="journal article" date="2019" name="J. Ind. Microbiol. Biotechnol.">
        <title>Paenibacillus amylolyticus 27C64 has a diverse set of carbohydrate-active enzymes and complete pectin deconstruction system.</title>
        <authorList>
            <person name="Keggi C."/>
            <person name="Doran-Peterson J."/>
        </authorList>
    </citation>
    <scope>NUCLEOTIDE SEQUENCE [LARGE SCALE GENOMIC DNA]</scope>
    <source>
        <strain evidence="1 2">27C64</strain>
    </source>
</reference>
<dbReference type="InterPro" id="IPR056908">
    <property type="entry name" value="Gp80-like"/>
</dbReference>
<name>A0A5M9WLQ9_PAEAM</name>
<evidence type="ECO:0000313" key="2">
    <source>
        <dbReference type="Proteomes" id="UP000323664"/>
    </source>
</evidence>
<protein>
    <submittedName>
        <fullName evidence="1">Uncharacterized protein</fullName>
    </submittedName>
</protein>